<dbReference type="GO" id="GO:0038023">
    <property type="term" value="F:signaling receptor activity"/>
    <property type="evidence" value="ECO:0007669"/>
    <property type="project" value="InterPro"/>
</dbReference>
<dbReference type="Pfam" id="PF14752">
    <property type="entry name" value="RBP_receptor"/>
    <property type="match status" value="1"/>
</dbReference>
<feature type="transmembrane region" description="Helical" evidence="8">
    <location>
        <begin position="160"/>
        <end position="178"/>
    </location>
</feature>
<name>A0A814KWU0_9BILA</name>
<evidence type="ECO:0000313" key="10">
    <source>
        <dbReference type="Proteomes" id="UP000663882"/>
    </source>
</evidence>
<dbReference type="OrthoDB" id="2376984at2759"/>
<keyword evidence="6 8" id="KW-0472">Membrane</keyword>
<evidence type="ECO:0000256" key="8">
    <source>
        <dbReference type="SAM" id="Phobius"/>
    </source>
</evidence>
<gene>
    <name evidence="9" type="ORF">RFH988_LOCUS17088</name>
</gene>
<evidence type="ECO:0000256" key="1">
    <source>
        <dbReference type="ARBA" id="ARBA00004651"/>
    </source>
</evidence>
<evidence type="ECO:0000256" key="6">
    <source>
        <dbReference type="ARBA" id="ARBA00023136"/>
    </source>
</evidence>
<evidence type="ECO:0000256" key="3">
    <source>
        <dbReference type="ARBA" id="ARBA00022475"/>
    </source>
</evidence>
<dbReference type="PANTHER" id="PTHR21444">
    <property type="entry name" value="COILED-COIL DOMAIN-CONTAINING PROTEIN 180"/>
    <property type="match status" value="1"/>
</dbReference>
<evidence type="ECO:0000256" key="2">
    <source>
        <dbReference type="ARBA" id="ARBA00022448"/>
    </source>
</evidence>
<protein>
    <submittedName>
        <fullName evidence="9">Uncharacterized protein</fullName>
    </submittedName>
</protein>
<accession>A0A814KWU0</accession>
<keyword evidence="2" id="KW-0813">Transport</keyword>
<feature type="transmembrane region" description="Helical" evidence="8">
    <location>
        <begin position="249"/>
        <end position="268"/>
    </location>
</feature>
<reference evidence="9" key="1">
    <citation type="submission" date="2021-02" db="EMBL/GenBank/DDBJ databases">
        <authorList>
            <person name="Nowell W R."/>
        </authorList>
    </citation>
    <scope>NUCLEOTIDE SEQUENCE</scope>
</reference>
<dbReference type="EMBL" id="CAJNOO010000899">
    <property type="protein sequence ID" value="CAF1057803.1"/>
    <property type="molecule type" value="Genomic_DNA"/>
</dbReference>
<keyword evidence="4 8" id="KW-0812">Transmembrane</keyword>
<proteinExistence type="predicted"/>
<dbReference type="PANTHER" id="PTHR21444:SF15">
    <property type="entry name" value="RECEPTOR FOR RETINOL UPTAKE STRA6"/>
    <property type="match status" value="1"/>
</dbReference>
<evidence type="ECO:0000256" key="5">
    <source>
        <dbReference type="ARBA" id="ARBA00022989"/>
    </source>
</evidence>
<feature type="transmembrane region" description="Helical" evidence="8">
    <location>
        <begin position="84"/>
        <end position="107"/>
    </location>
</feature>
<dbReference type="GO" id="GO:0034632">
    <property type="term" value="F:retinol transmembrane transporter activity"/>
    <property type="evidence" value="ECO:0007669"/>
    <property type="project" value="InterPro"/>
</dbReference>
<dbReference type="GO" id="GO:0071939">
    <property type="term" value="P:vitamin A import into cell"/>
    <property type="evidence" value="ECO:0007669"/>
    <property type="project" value="TreeGrafter"/>
</dbReference>
<evidence type="ECO:0000256" key="7">
    <source>
        <dbReference type="ARBA" id="ARBA00023170"/>
    </source>
</evidence>
<keyword evidence="7" id="KW-0675">Receptor</keyword>
<organism evidence="9 10">
    <name type="scientific">Rotaria sordida</name>
    <dbReference type="NCBI Taxonomy" id="392033"/>
    <lineage>
        <taxon>Eukaryota</taxon>
        <taxon>Metazoa</taxon>
        <taxon>Spiralia</taxon>
        <taxon>Gnathifera</taxon>
        <taxon>Rotifera</taxon>
        <taxon>Eurotatoria</taxon>
        <taxon>Bdelloidea</taxon>
        <taxon>Philodinida</taxon>
        <taxon>Philodinidae</taxon>
        <taxon>Rotaria</taxon>
    </lineage>
</organism>
<comment type="subcellular location">
    <subcellularLocation>
        <location evidence="1">Cell membrane</location>
        <topology evidence="1">Multi-pass membrane protein</topology>
    </subcellularLocation>
</comment>
<dbReference type="InterPro" id="IPR026612">
    <property type="entry name" value="STRA6-like"/>
</dbReference>
<sequence>MITKRVSFQRGKICKGYIGIPIPLDFFVHVKRTFSAVIFAVFADELLEIASQLFTSSGSPKNEGVIVTYLRLIFKILVIGFRRYPTLAAVYIDTAFSLMCASLYTWLDFSITIVDTGLCRNEFYPTDKNYNQTRGSQIIRFLKYYGTGSKLLFFQLLMDIPRYLFLSYITVKLFSLLIKRIRFRKIDNKRLPREQYNLLFSSLPNSVESRYVKNLLGMRNRNKSMNRFAKLFPFIYVWRDDFRFSSRIVSIYAAISLLLFFITVQALVRIPPVLIPLRSPIQWGVNVIVVQLLQDDPYLQTDKDKSSNFRLPHFYRPSNIGGIIYMCRLDYSPLGRKLETTDSGFSAYCGFINVECAHRHPILLCFISHLLRDHLYKKSSKHWSKARHKWILAVFLLNNPKLAILRKQYLNQSKKSEMQIDSIEIINETSLSTVHHQSGVDLQFELDKTVVKERF</sequence>
<comment type="caution">
    <text evidence="9">The sequence shown here is derived from an EMBL/GenBank/DDBJ whole genome shotgun (WGS) entry which is preliminary data.</text>
</comment>
<keyword evidence="5 8" id="KW-1133">Transmembrane helix</keyword>
<evidence type="ECO:0000313" key="9">
    <source>
        <dbReference type="EMBL" id="CAF1057803.1"/>
    </source>
</evidence>
<evidence type="ECO:0000256" key="4">
    <source>
        <dbReference type="ARBA" id="ARBA00022692"/>
    </source>
</evidence>
<dbReference type="AlphaFoldDB" id="A0A814KWU0"/>
<dbReference type="GO" id="GO:0005886">
    <property type="term" value="C:plasma membrane"/>
    <property type="evidence" value="ECO:0007669"/>
    <property type="project" value="UniProtKB-SubCell"/>
</dbReference>
<keyword evidence="3" id="KW-1003">Cell membrane</keyword>
<dbReference type="Proteomes" id="UP000663882">
    <property type="component" value="Unassembled WGS sequence"/>
</dbReference>